<dbReference type="SUPFAM" id="SSF56317">
    <property type="entry name" value="Carbon-nitrogen hydrolase"/>
    <property type="match status" value="1"/>
</dbReference>
<evidence type="ECO:0000259" key="3">
    <source>
        <dbReference type="PROSITE" id="PS50263"/>
    </source>
</evidence>
<dbReference type="STRING" id="93684.SAMN05421853_101386"/>
<dbReference type="Gene3D" id="3.60.110.10">
    <property type="entry name" value="Carbon-nitrogen hydrolase"/>
    <property type="match status" value="1"/>
</dbReference>
<dbReference type="RefSeq" id="WP_093009084.1">
    <property type="nucleotide sequence ID" value="NZ_FOXV01000001.1"/>
</dbReference>
<dbReference type="PROSITE" id="PS50263">
    <property type="entry name" value="CN_HYDROLASE"/>
    <property type="match status" value="1"/>
</dbReference>
<evidence type="ECO:0000313" key="5">
    <source>
        <dbReference type="Proteomes" id="UP000243106"/>
    </source>
</evidence>
<dbReference type="CDD" id="cd07572">
    <property type="entry name" value="nit"/>
    <property type="match status" value="1"/>
</dbReference>
<evidence type="ECO:0000256" key="1">
    <source>
        <dbReference type="ARBA" id="ARBA00022801"/>
    </source>
</evidence>
<accession>A0A1I5V8A1</accession>
<dbReference type="PANTHER" id="PTHR23088">
    <property type="entry name" value="NITRILASE-RELATED"/>
    <property type="match status" value="1"/>
</dbReference>
<protein>
    <submittedName>
        <fullName evidence="4">Predicted amidohydrolase</fullName>
    </submittedName>
</protein>
<keyword evidence="5" id="KW-1185">Reference proteome</keyword>
<evidence type="ECO:0000313" key="4">
    <source>
        <dbReference type="EMBL" id="SFQ03784.1"/>
    </source>
</evidence>
<dbReference type="InterPro" id="IPR045254">
    <property type="entry name" value="Nit1/2_C-N_Hydrolase"/>
</dbReference>
<sequence>MKAALLQLTSSDDPAENLETVQELVSRAASSGADFVLTPEVTNCVSASRTRQNEVLRREAEDITLPALCETAAHHGIWLLIGSLALKSEPPEERFVNRSFLIDPNGAIVARYDKMHMFDVQVSDEETYRESAGYAPGDRAVLAETPFGKIGLTICYDLRFAYLYRRLAQAGARLLTVPSAFSTATGPLHWEPLLRARAIETGSYVLAPAQVGTHSASRGKTRKTYGHSMVVSPWGEVLIDADDTPGVHMVEIDPDTAEDARKKVPSLTHDRAFVGP</sequence>
<proteinExistence type="predicted"/>
<reference evidence="5" key="1">
    <citation type="submission" date="2016-10" db="EMBL/GenBank/DDBJ databases">
        <authorList>
            <person name="Varghese N."/>
            <person name="Submissions S."/>
        </authorList>
    </citation>
    <scope>NUCLEOTIDE SEQUENCE [LARGE SCALE GENOMIC DNA]</scope>
    <source>
        <strain evidence="5">JCM 10271</strain>
    </source>
</reference>
<feature type="compositionally biased region" description="Basic and acidic residues" evidence="2">
    <location>
        <begin position="258"/>
        <end position="276"/>
    </location>
</feature>
<name>A0A1I5V8A1_9RHOB</name>
<evidence type="ECO:0000256" key="2">
    <source>
        <dbReference type="SAM" id="MobiDB-lite"/>
    </source>
</evidence>
<feature type="domain" description="CN hydrolase" evidence="3">
    <location>
        <begin position="1"/>
        <end position="254"/>
    </location>
</feature>
<dbReference type="Pfam" id="PF00795">
    <property type="entry name" value="CN_hydrolase"/>
    <property type="match status" value="1"/>
</dbReference>
<dbReference type="AlphaFoldDB" id="A0A1I5V8A1"/>
<gene>
    <name evidence="4" type="ORF">SAMN05421853_101386</name>
</gene>
<dbReference type="Proteomes" id="UP000243106">
    <property type="component" value="Unassembled WGS sequence"/>
</dbReference>
<dbReference type="InterPro" id="IPR003010">
    <property type="entry name" value="C-N_Hydrolase"/>
</dbReference>
<dbReference type="GO" id="GO:0016811">
    <property type="term" value="F:hydrolase activity, acting on carbon-nitrogen (but not peptide) bonds, in linear amides"/>
    <property type="evidence" value="ECO:0007669"/>
    <property type="project" value="InterPro"/>
</dbReference>
<keyword evidence="1 4" id="KW-0378">Hydrolase</keyword>
<organism evidence="4 5">
    <name type="scientific">Roseivivax halotolerans</name>
    <dbReference type="NCBI Taxonomy" id="93684"/>
    <lineage>
        <taxon>Bacteria</taxon>
        <taxon>Pseudomonadati</taxon>
        <taxon>Pseudomonadota</taxon>
        <taxon>Alphaproteobacteria</taxon>
        <taxon>Rhodobacterales</taxon>
        <taxon>Roseobacteraceae</taxon>
        <taxon>Roseivivax</taxon>
    </lineage>
</organism>
<dbReference type="InterPro" id="IPR036526">
    <property type="entry name" value="C-N_Hydrolase_sf"/>
</dbReference>
<dbReference type="EMBL" id="FOXV01000001">
    <property type="protein sequence ID" value="SFQ03784.1"/>
    <property type="molecule type" value="Genomic_DNA"/>
</dbReference>
<feature type="region of interest" description="Disordered" evidence="2">
    <location>
        <begin position="256"/>
        <end position="276"/>
    </location>
</feature>
<dbReference type="PANTHER" id="PTHR23088:SF27">
    <property type="entry name" value="DEAMINATED GLUTATHIONE AMIDASE"/>
    <property type="match status" value="1"/>
</dbReference>